<evidence type="ECO:0000256" key="2">
    <source>
        <dbReference type="SAM" id="SignalP"/>
    </source>
</evidence>
<evidence type="ECO:0000313" key="4">
    <source>
        <dbReference type="Proteomes" id="UP000678281"/>
    </source>
</evidence>
<feature type="signal peptide" evidence="2">
    <location>
        <begin position="1"/>
        <end position="24"/>
    </location>
</feature>
<name>A0A942E7E5_9HYPH</name>
<dbReference type="Pfam" id="PF01161">
    <property type="entry name" value="PBP"/>
    <property type="match status" value="1"/>
</dbReference>
<dbReference type="InterPro" id="IPR036610">
    <property type="entry name" value="PEBP-like_sf"/>
</dbReference>
<feature type="region of interest" description="Disordered" evidence="1">
    <location>
        <begin position="107"/>
        <end position="132"/>
    </location>
</feature>
<dbReference type="EMBL" id="JAGXTP010000001">
    <property type="protein sequence ID" value="MBS3849483.1"/>
    <property type="molecule type" value="Genomic_DNA"/>
</dbReference>
<keyword evidence="2" id="KW-0732">Signal</keyword>
<dbReference type="Proteomes" id="UP000678281">
    <property type="component" value="Unassembled WGS sequence"/>
</dbReference>
<evidence type="ECO:0000313" key="3">
    <source>
        <dbReference type="EMBL" id="MBS3849483.1"/>
    </source>
</evidence>
<comment type="caution">
    <text evidence="3">The sequence shown here is derived from an EMBL/GenBank/DDBJ whole genome shotgun (WGS) entry which is preliminary data.</text>
</comment>
<dbReference type="Gene3D" id="3.90.280.10">
    <property type="entry name" value="PEBP-like"/>
    <property type="match status" value="1"/>
</dbReference>
<proteinExistence type="predicted"/>
<dbReference type="InterPro" id="IPR008914">
    <property type="entry name" value="PEBP"/>
</dbReference>
<gene>
    <name evidence="3" type="ORF">KD146_12315</name>
</gene>
<sequence>MMPVAPRRWITALMLAGLAGSAAAQDTFMLSSPVMVNGGTLPADLKCTRDGGDGLTPPLAWSATPVDTQGLALIMHHYPKGTVEGVDAPSQYWLLWNIPVDTVELPRGNPASIGDEGGDKDERRTGYTPPCSPPGAQHEYVITLYALSSALDDLPAHDDLQVDWSSMTQAMEGKIIASSSIAFLN</sequence>
<protein>
    <submittedName>
        <fullName evidence="3">YbhB/YbcL family Raf kinase inhibitor-like protein</fullName>
    </submittedName>
</protein>
<keyword evidence="4" id="KW-1185">Reference proteome</keyword>
<feature type="chain" id="PRO_5037141395" evidence="2">
    <location>
        <begin position="25"/>
        <end position="185"/>
    </location>
</feature>
<evidence type="ECO:0000256" key="1">
    <source>
        <dbReference type="SAM" id="MobiDB-lite"/>
    </source>
</evidence>
<dbReference type="InterPro" id="IPR005247">
    <property type="entry name" value="YbhB_YbcL/LppC-like"/>
</dbReference>
<dbReference type="AlphaFoldDB" id="A0A942E7E5"/>
<accession>A0A942E7E5</accession>
<organism evidence="3 4">
    <name type="scientific">Devosia litorisediminis</name>
    <dbReference type="NCBI Taxonomy" id="2829817"/>
    <lineage>
        <taxon>Bacteria</taxon>
        <taxon>Pseudomonadati</taxon>
        <taxon>Pseudomonadota</taxon>
        <taxon>Alphaproteobacteria</taxon>
        <taxon>Hyphomicrobiales</taxon>
        <taxon>Devosiaceae</taxon>
        <taxon>Devosia</taxon>
    </lineage>
</organism>
<dbReference type="SUPFAM" id="SSF49777">
    <property type="entry name" value="PEBP-like"/>
    <property type="match status" value="1"/>
</dbReference>
<dbReference type="CDD" id="cd00865">
    <property type="entry name" value="PEBP_bact_arch"/>
    <property type="match status" value="1"/>
</dbReference>
<reference evidence="3" key="1">
    <citation type="submission" date="2021-04" db="EMBL/GenBank/DDBJ databases">
        <title>Devosia litorisediminis sp. nov., isolated from a sand dune.</title>
        <authorList>
            <person name="Park S."/>
            <person name="Yoon J.-H."/>
        </authorList>
    </citation>
    <scope>NUCLEOTIDE SEQUENCE</scope>
    <source>
        <strain evidence="3">BSSL-BM10</strain>
    </source>
</reference>
<dbReference type="RefSeq" id="WP_212658952.1">
    <property type="nucleotide sequence ID" value="NZ_JAGXTP010000001.1"/>
</dbReference>